<evidence type="ECO:0000313" key="3">
    <source>
        <dbReference type="Proteomes" id="UP000184330"/>
    </source>
</evidence>
<evidence type="ECO:0000313" key="2">
    <source>
        <dbReference type="EMBL" id="CZR54741.1"/>
    </source>
</evidence>
<feature type="transmembrane region" description="Helical" evidence="1">
    <location>
        <begin position="389"/>
        <end position="411"/>
    </location>
</feature>
<dbReference type="EMBL" id="FJOG01000005">
    <property type="protein sequence ID" value="CZR54741.1"/>
    <property type="molecule type" value="Genomic_DNA"/>
</dbReference>
<name>A0A1L7WPT5_9HELO</name>
<feature type="transmembrane region" description="Helical" evidence="1">
    <location>
        <begin position="132"/>
        <end position="151"/>
    </location>
</feature>
<dbReference type="OrthoDB" id="2688021at2759"/>
<feature type="transmembrane region" description="Helical" evidence="1">
    <location>
        <begin position="185"/>
        <end position="208"/>
    </location>
</feature>
<feature type="transmembrane region" description="Helical" evidence="1">
    <location>
        <begin position="491"/>
        <end position="513"/>
    </location>
</feature>
<sequence>MSTRRIKLPDDRLFKINLSSYEQLRPSSGVDEVDIGDSYSYSYSIRPQRTSATENEFLLKNLNPEEAEGSDPASKLPDFDNGRLTKVACTWGLVLVWLVIIACITIGVLCVIRGPNGTCMGLTGLSIGGGEALSLGVNVLLTLCIEALGYIHGTSLRWALFHDGRLQYNTNTRLFSCARSSQNGWLSNCICTASLILCYAASSQLFVYGATWPKSSSRAVWGVYANGVAFLMLALGLLGKAVIATWILLSETRKNILTWSSNPLNTTLAVIHRGLEPRSNRCMLSVHQAELPSIPIVPLRKQQSIRATHRSILYIALFAWLLPILASAFFLVLIIHSKTTFTNNSSNPSDPRTWHFTFSWSQIGVGVTQLLNTLVLHMKPSRNQTAAPILLAGLMILSLVQAAQTLSLHAIELIVNLSRDEDSWRAAALKKRGARLSSEPFTSATLSWQSLVLFVAKAGLHWLLGQSVLVGFRNLTDTDDSSFYLNWYFGYIRALAYVVGTIVLAIFTTYLAYRRLGGSQPASFGHLQTLADLVDDWSTDGNGRFWWGDKGEVRGVRHAGMSCRREELEEVRRDRFYAG</sequence>
<proteinExistence type="predicted"/>
<accession>A0A1L7WPT5</accession>
<reference evidence="2 3" key="1">
    <citation type="submission" date="2016-03" db="EMBL/GenBank/DDBJ databases">
        <authorList>
            <person name="Ploux O."/>
        </authorList>
    </citation>
    <scope>NUCLEOTIDE SEQUENCE [LARGE SCALE GENOMIC DNA]</scope>
    <source>
        <strain evidence="2 3">UAMH 11012</strain>
    </source>
</reference>
<protein>
    <submittedName>
        <fullName evidence="2">Uncharacterized protein</fullName>
    </submittedName>
</protein>
<feature type="transmembrane region" description="Helical" evidence="1">
    <location>
        <begin position="228"/>
        <end position="249"/>
    </location>
</feature>
<keyword evidence="1" id="KW-0472">Membrane</keyword>
<dbReference type="Proteomes" id="UP000184330">
    <property type="component" value="Unassembled WGS sequence"/>
</dbReference>
<keyword evidence="1" id="KW-1133">Transmembrane helix</keyword>
<keyword evidence="1" id="KW-0812">Transmembrane</keyword>
<feature type="transmembrane region" description="Helical" evidence="1">
    <location>
        <begin position="312"/>
        <end position="336"/>
    </location>
</feature>
<feature type="transmembrane region" description="Helical" evidence="1">
    <location>
        <begin position="356"/>
        <end position="377"/>
    </location>
</feature>
<gene>
    <name evidence="2" type="ORF">PAC_04625</name>
</gene>
<feature type="transmembrane region" description="Helical" evidence="1">
    <location>
        <begin position="91"/>
        <end position="112"/>
    </location>
</feature>
<organism evidence="2 3">
    <name type="scientific">Phialocephala subalpina</name>
    <dbReference type="NCBI Taxonomy" id="576137"/>
    <lineage>
        <taxon>Eukaryota</taxon>
        <taxon>Fungi</taxon>
        <taxon>Dikarya</taxon>
        <taxon>Ascomycota</taxon>
        <taxon>Pezizomycotina</taxon>
        <taxon>Leotiomycetes</taxon>
        <taxon>Helotiales</taxon>
        <taxon>Mollisiaceae</taxon>
        <taxon>Phialocephala</taxon>
        <taxon>Phialocephala fortinii species complex</taxon>
    </lineage>
</organism>
<keyword evidence="3" id="KW-1185">Reference proteome</keyword>
<dbReference type="STRING" id="576137.A0A1L7WPT5"/>
<evidence type="ECO:0000256" key="1">
    <source>
        <dbReference type="SAM" id="Phobius"/>
    </source>
</evidence>
<dbReference type="AlphaFoldDB" id="A0A1L7WPT5"/>